<reference evidence="1 2" key="1">
    <citation type="submission" date="2020-10" db="EMBL/GenBank/DDBJ databases">
        <title>Connecting structure to function with the recovery of over 1000 high-quality activated sludge metagenome-assembled genomes encoding full-length rRNA genes using long-read sequencing.</title>
        <authorList>
            <person name="Singleton C.M."/>
            <person name="Petriglieri F."/>
            <person name="Kristensen J.M."/>
            <person name="Kirkegaard R.H."/>
            <person name="Michaelsen T.Y."/>
            <person name="Andersen M.H."/>
            <person name="Karst S.M."/>
            <person name="Dueholm M.S."/>
            <person name="Nielsen P.H."/>
            <person name="Albertsen M."/>
        </authorList>
    </citation>
    <scope>NUCLEOTIDE SEQUENCE [LARGE SCALE GENOMIC DNA]</scope>
    <source>
        <strain evidence="1">Ribe_18-Q3-R11-54_BAT3C.373</strain>
    </source>
</reference>
<protein>
    <submittedName>
        <fullName evidence="1">Uncharacterized protein</fullName>
    </submittedName>
</protein>
<dbReference type="EMBL" id="JADKFW010000004">
    <property type="protein sequence ID" value="MBK9716816.1"/>
    <property type="molecule type" value="Genomic_DNA"/>
</dbReference>
<proteinExistence type="predicted"/>
<dbReference type="Proteomes" id="UP000808349">
    <property type="component" value="Unassembled WGS sequence"/>
</dbReference>
<name>A0A9D7XDR2_9BACT</name>
<evidence type="ECO:0000313" key="1">
    <source>
        <dbReference type="EMBL" id="MBK9716816.1"/>
    </source>
</evidence>
<evidence type="ECO:0000313" key="2">
    <source>
        <dbReference type="Proteomes" id="UP000808349"/>
    </source>
</evidence>
<organism evidence="1 2">
    <name type="scientific">Candidatus Defluviibacterium haderslevense</name>
    <dbReference type="NCBI Taxonomy" id="2981993"/>
    <lineage>
        <taxon>Bacteria</taxon>
        <taxon>Pseudomonadati</taxon>
        <taxon>Bacteroidota</taxon>
        <taxon>Saprospiria</taxon>
        <taxon>Saprospirales</taxon>
        <taxon>Saprospiraceae</taxon>
        <taxon>Candidatus Defluviibacterium</taxon>
    </lineage>
</organism>
<sequence>MISNAFKHRGSPILKKLVFFAFLKKSDGIEYVDKSTQIIFGSEGGLELKLQAGRHEAYEPSLFSNQ</sequence>
<accession>A0A9D7XDR2</accession>
<comment type="caution">
    <text evidence="1">The sequence shown here is derived from an EMBL/GenBank/DDBJ whole genome shotgun (WGS) entry which is preliminary data.</text>
</comment>
<dbReference type="AlphaFoldDB" id="A0A9D7XDR2"/>
<gene>
    <name evidence="1" type="ORF">IPO85_04750</name>
</gene>